<dbReference type="STRING" id="1449976.KALB_4282"/>
<protein>
    <recommendedName>
        <fullName evidence="1">HTH marR-type domain-containing protein</fullName>
    </recommendedName>
</protein>
<name>W5WHM4_9PSEU</name>
<dbReference type="RefSeq" id="WP_025357709.1">
    <property type="nucleotide sequence ID" value="NZ_CP007155.1"/>
</dbReference>
<dbReference type="eggNOG" id="COG1846">
    <property type="taxonomic scope" value="Bacteria"/>
</dbReference>
<accession>W5WHM4</accession>
<dbReference type="PATRIC" id="fig|1449976.3.peg.4312"/>
<organism evidence="2 3">
    <name type="scientific">Kutzneria albida DSM 43870</name>
    <dbReference type="NCBI Taxonomy" id="1449976"/>
    <lineage>
        <taxon>Bacteria</taxon>
        <taxon>Bacillati</taxon>
        <taxon>Actinomycetota</taxon>
        <taxon>Actinomycetes</taxon>
        <taxon>Pseudonocardiales</taxon>
        <taxon>Pseudonocardiaceae</taxon>
        <taxon>Kutzneria</taxon>
    </lineage>
</organism>
<dbReference type="Pfam" id="PF12802">
    <property type="entry name" value="MarR_2"/>
    <property type="match status" value="1"/>
</dbReference>
<dbReference type="InterPro" id="IPR000835">
    <property type="entry name" value="HTH_MarR-typ"/>
</dbReference>
<dbReference type="PROSITE" id="PS50995">
    <property type="entry name" value="HTH_MARR_2"/>
    <property type="match status" value="1"/>
</dbReference>
<sequence>MTDRVEQLIAAWQSELPEVLGPGTELVKRVLVLAADLDAATRRELPAFDLTPAEYEVLVGLRRSGPPYRLKPGELGRALLLSSGGTSNIVNRLTARGLVTRESDPDDGRGTLICLTEQGGRLAEAAVKASSAAHEEVFADLPPEVLRTATEALREVFAVLDRPRRGVWSA</sequence>
<evidence type="ECO:0000313" key="3">
    <source>
        <dbReference type="Proteomes" id="UP000019225"/>
    </source>
</evidence>
<dbReference type="Gene3D" id="1.10.10.10">
    <property type="entry name" value="Winged helix-like DNA-binding domain superfamily/Winged helix DNA-binding domain"/>
    <property type="match status" value="1"/>
</dbReference>
<keyword evidence="3" id="KW-1185">Reference proteome</keyword>
<gene>
    <name evidence="2" type="ORF">KALB_4282</name>
</gene>
<proteinExistence type="predicted"/>
<dbReference type="GO" id="GO:0006950">
    <property type="term" value="P:response to stress"/>
    <property type="evidence" value="ECO:0007669"/>
    <property type="project" value="TreeGrafter"/>
</dbReference>
<evidence type="ECO:0000313" key="2">
    <source>
        <dbReference type="EMBL" id="AHH97644.1"/>
    </source>
</evidence>
<dbReference type="Proteomes" id="UP000019225">
    <property type="component" value="Chromosome"/>
</dbReference>
<feature type="domain" description="HTH marR-type" evidence="1">
    <location>
        <begin position="23"/>
        <end position="162"/>
    </location>
</feature>
<dbReference type="KEGG" id="kal:KALB_4282"/>
<dbReference type="InterPro" id="IPR039422">
    <property type="entry name" value="MarR/SlyA-like"/>
</dbReference>
<dbReference type="PANTHER" id="PTHR33164:SF104">
    <property type="entry name" value="TRANSCRIPTIONAL REGULATORY PROTEIN"/>
    <property type="match status" value="1"/>
</dbReference>
<dbReference type="EMBL" id="CP007155">
    <property type="protein sequence ID" value="AHH97644.1"/>
    <property type="molecule type" value="Genomic_DNA"/>
</dbReference>
<dbReference type="GO" id="GO:0003700">
    <property type="term" value="F:DNA-binding transcription factor activity"/>
    <property type="evidence" value="ECO:0007669"/>
    <property type="project" value="InterPro"/>
</dbReference>
<dbReference type="AlphaFoldDB" id="W5WHM4"/>
<dbReference type="SUPFAM" id="SSF46785">
    <property type="entry name" value="Winged helix' DNA-binding domain"/>
    <property type="match status" value="1"/>
</dbReference>
<evidence type="ECO:0000259" key="1">
    <source>
        <dbReference type="PROSITE" id="PS50995"/>
    </source>
</evidence>
<reference evidence="2 3" key="1">
    <citation type="journal article" date="2014" name="BMC Genomics">
        <title>Complete genome sequence of producer of the glycopeptide antibiotic Aculeximycin Kutzneria albida DSM 43870T, a representative of minor genus of Pseudonocardiaceae.</title>
        <authorList>
            <person name="Rebets Y."/>
            <person name="Tokovenko B."/>
            <person name="Lushchyk I."/>
            <person name="Ruckert C."/>
            <person name="Zaburannyi N."/>
            <person name="Bechthold A."/>
            <person name="Kalinowski J."/>
            <person name="Luzhetskyy A."/>
        </authorList>
    </citation>
    <scope>NUCLEOTIDE SEQUENCE [LARGE SCALE GENOMIC DNA]</scope>
    <source>
        <strain evidence="2">DSM 43870</strain>
    </source>
</reference>
<dbReference type="SMART" id="SM00347">
    <property type="entry name" value="HTH_MARR"/>
    <property type="match status" value="1"/>
</dbReference>
<dbReference type="InterPro" id="IPR036390">
    <property type="entry name" value="WH_DNA-bd_sf"/>
</dbReference>
<dbReference type="HOGENOM" id="CLU_083287_27_5_11"/>
<dbReference type="InterPro" id="IPR036388">
    <property type="entry name" value="WH-like_DNA-bd_sf"/>
</dbReference>
<dbReference type="PANTHER" id="PTHR33164">
    <property type="entry name" value="TRANSCRIPTIONAL REGULATOR, MARR FAMILY"/>
    <property type="match status" value="1"/>
</dbReference>